<accession>Q09AZ3</accession>
<dbReference type="PANTHER" id="PTHR34512:SF30">
    <property type="entry name" value="OUTER MEMBRANE PROTEIN ASSEMBLY FACTOR BAMB"/>
    <property type="match status" value="1"/>
</dbReference>
<feature type="region of interest" description="Disordered" evidence="1">
    <location>
        <begin position="156"/>
        <end position="190"/>
    </location>
</feature>
<dbReference type="SUPFAM" id="SSF50998">
    <property type="entry name" value="Quinoprotein alcohol dehydrogenase-like"/>
    <property type="match status" value="1"/>
</dbReference>
<feature type="compositionally biased region" description="Basic and acidic residues" evidence="1">
    <location>
        <begin position="167"/>
        <end position="180"/>
    </location>
</feature>
<dbReference type="PANTHER" id="PTHR34512">
    <property type="entry name" value="CELL SURFACE PROTEIN"/>
    <property type="match status" value="1"/>
</dbReference>
<gene>
    <name evidence="3" type="ORF">STIAU_6855</name>
</gene>
<sequence>MLATCILACQRRERMTRFRLGQRWKREPSAPPLDSIALELDGVNLLSGAVEEPLVEVVPALTRAAAALHSGKQGLAQVSLAEAGLELVLRRTGAEVDLCVVSLGRPARLLRPPVRVDLEELAEAARECGRSFLSDISRVAPETLATPQARELGEALRELGGPGGGQKEPRPEPFSRRVEASEQPGFGFELKDPADLLRSQGRDPGAALGTLLCAGEIWLTLPGHPTAWRAPGPPFLTALELSRQAVELTRAVELGEPRFSLELAGVKPALSLELTAGRGKLGTGPSFEVKGEALAAAMFHLGQALALAISERERTQASNPYLVELTDRCREGLSHLRGAVPPPEGEAQARGRGRAARAGKPLPVPGRLRRLRFEKRWSQKGLTGAEFGQLHLGRQAAVFCSREMACGLSRQDGTMLWRRASSHGVAATADGHVVTADLDRVLGFMGANTSARWLHDHDGLTLGPQLLRQDGLLITLAEDRTVLAFAEVSGREVWRLAPPRTQRSWLATQGHRAMLATDSGYLYGLDISDGQVRYRMRAPQPFHGTPVPWGKHFVAMLGRGSHHALLMADAHSGDVAWTREFHLALPSAPLPSRTRLYVAGDRDREGVLLCLDAKGKLLWERALHLGTGPYALASLPGAVLVTSASGAAARVDTSGELSWRVGAVGEPLAGALPARTSRGVTLIPGEQVRAVDPKGGQVLGQVRAGAGLVALQVDSRLGLYLLDDSGTLGAYRLVSHFTVVDG</sequence>
<dbReference type="InterPro" id="IPR011047">
    <property type="entry name" value="Quinoprotein_ADH-like_sf"/>
</dbReference>
<evidence type="ECO:0000259" key="2">
    <source>
        <dbReference type="Pfam" id="PF13360"/>
    </source>
</evidence>
<dbReference type="InterPro" id="IPR002372">
    <property type="entry name" value="PQQ_rpt_dom"/>
</dbReference>
<protein>
    <recommendedName>
        <fullName evidence="2">Pyrrolo-quinoline quinone repeat domain-containing protein</fullName>
    </recommendedName>
</protein>
<dbReference type="AlphaFoldDB" id="Q09AZ3"/>
<name>Q09AZ3_STIAD</name>
<evidence type="ECO:0000313" key="3">
    <source>
        <dbReference type="EMBL" id="EAU68869.1"/>
    </source>
</evidence>
<organism evidence="3 4">
    <name type="scientific">Stigmatella aurantiaca (strain DW4/3-1)</name>
    <dbReference type="NCBI Taxonomy" id="378806"/>
    <lineage>
        <taxon>Bacteria</taxon>
        <taxon>Pseudomonadati</taxon>
        <taxon>Myxococcota</taxon>
        <taxon>Myxococcia</taxon>
        <taxon>Myxococcales</taxon>
        <taxon>Cystobacterineae</taxon>
        <taxon>Archangiaceae</taxon>
        <taxon>Stigmatella</taxon>
    </lineage>
</organism>
<feature type="domain" description="Pyrrolo-quinoline quinone repeat" evidence="2">
    <location>
        <begin position="479"/>
        <end position="580"/>
    </location>
</feature>
<dbReference type="Proteomes" id="UP000032702">
    <property type="component" value="Unassembled WGS sequence"/>
</dbReference>
<dbReference type="Gene3D" id="2.130.10.10">
    <property type="entry name" value="YVTN repeat-like/Quinoprotein amine dehydrogenase"/>
    <property type="match status" value="1"/>
</dbReference>
<reference evidence="3 4" key="1">
    <citation type="submission" date="2006-04" db="EMBL/GenBank/DDBJ databases">
        <authorList>
            <person name="Nierman W.C."/>
        </authorList>
    </citation>
    <scope>NUCLEOTIDE SEQUENCE [LARGE SCALE GENOMIC DNA]</scope>
    <source>
        <strain evidence="3 4">DW4/3-1</strain>
    </source>
</reference>
<evidence type="ECO:0000313" key="4">
    <source>
        <dbReference type="Proteomes" id="UP000032702"/>
    </source>
</evidence>
<comment type="caution">
    <text evidence="3">The sequence shown here is derived from an EMBL/GenBank/DDBJ whole genome shotgun (WGS) entry which is preliminary data.</text>
</comment>
<proteinExistence type="predicted"/>
<dbReference type="Pfam" id="PF13360">
    <property type="entry name" value="PQQ_2"/>
    <property type="match status" value="1"/>
</dbReference>
<dbReference type="InterPro" id="IPR015943">
    <property type="entry name" value="WD40/YVTN_repeat-like_dom_sf"/>
</dbReference>
<dbReference type="PATRIC" id="fig|378806.16.peg.8234"/>
<dbReference type="EMBL" id="AAMD01000011">
    <property type="protein sequence ID" value="EAU68869.1"/>
    <property type="molecule type" value="Genomic_DNA"/>
</dbReference>
<feature type="region of interest" description="Disordered" evidence="1">
    <location>
        <begin position="335"/>
        <end position="364"/>
    </location>
</feature>
<evidence type="ECO:0000256" key="1">
    <source>
        <dbReference type="SAM" id="MobiDB-lite"/>
    </source>
</evidence>